<dbReference type="AlphaFoldDB" id="A0A2G6KDS9"/>
<evidence type="ECO:0000256" key="3">
    <source>
        <dbReference type="RuleBase" id="RU361196"/>
    </source>
</evidence>
<dbReference type="InterPro" id="IPR052046">
    <property type="entry name" value="GH57_Enzymes"/>
</dbReference>
<dbReference type="PANTHER" id="PTHR36306:SF3">
    <property type="entry name" value="GLYCOSIDE HYDROLASE FAMILY 57"/>
    <property type="match status" value="1"/>
</dbReference>
<dbReference type="Pfam" id="PF12055">
    <property type="entry name" value="DUF3536"/>
    <property type="match status" value="1"/>
</dbReference>
<gene>
    <name evidence="5" type="ORF">CSA56_13640</name>
</gene>
<dbReference type="Pfam" id="PF03065">
    <property type="entry name" value="Glyco_hydro_57"/>
    <property type="match status" value="1"/>
</dbReference>
<evidence type="ECO:0000313" key="5">
    <source>
        <dbReference type="EMBL" id="PIE32969.1"/>
    </source>
</evidence>
<proteinExistence type="inferred from homology"/>
<dbReference type="GO" id="GO:0005975">
    <property type="term" value="P:carbohydrate metabolic process"/>
    <property type="evidence" value="ECO:0007669"/>
    <property type="project" value="InterPro"/>
</dbReference>
<evidence type="ECO:0000256" key="2">
    <source>
        <dbReference type="ARBA" id="ARBA00023277"/>
    </source>
</evidence>
<feature type="domain" description="Glycoside hydrolase family 57 N-terminal" evidence="4">
    <location>
        <begin position="46"/>
        <end position="184"/>
    </location>
</feature>
<keyword evidence="2 3" id="KW-0119">Carbohydrate metabolism</keyword>
<dbReference type="InterPro" id="IPR004300">
    <property type="entry name" value="Glyco_hydro_57_N"/>
</dbReference>
<dbReference type="InterPro" id="IPR011330">
    <property type="entry name" value="Glyco_hydro/deAcase_b/a-brl"/>
</dbReference>
<dbReference type="GO" id="GO:0003824">
    <property type="term" value="F:catalytic activity"/>
    <property type="evidence" value="ECO:0007669"/>
    <property type="project" value="InterPro"/>
</dbReference>
<name>A0A2G6KDS9_9BACT</name>
<evidence type="ECO:0000313" key="6">
    <source>
        <dbReference type="Proteomes" id="UP000230821"/>
    </source>
</evidence>
<accession>A0A2G6KDS9</accession>
<dbReference type="InterPro" id="IPR027291">
    <property type="entry name" value="Glyco_hydro_38_N_sf"/>
</dbReference>
<protein>
    <recommendedName>
        <fullName evidence="4">Glycoside hydrolase family 57 N-terminal domain-containing protein</fullName>
    </recommendedName>
</protein>
<evidence type="ECO:0000259" key="4">
    <source>
        <dbReference type="Pfam" id="PF03065"/>
    </source>
</evidence>
<comment type="similarity">
    <text evidence="1 3">Belongs to the glycosyl hydrolase 57 family.</text>
</comment>
<comment type="caution">
    <text evidence="5">The sequence shown here is derived from an EMBL/GenBank/DDBJ whole genome shotgun (WGS) entry which is preliminary data.</text>
</comment>
<dbReference type="EMBL" id="PDSK01000105">
    <property type="protein sequence ID" value="PIE32969.1"/>
    <property type="molecule type" value="Genomic_DNA"/>
</dbReference>
<dbReference type="SUPFAM" id="SSF88713">
    <property type="entry name" value="Glycoside hydrolase/deacetylase"/>
    <property type="match status" value="2"/>
</dbReference>
<sequence length="989" mass="115812">MLDHSSTRKVYLVIHGHFYQPPRENPWTQRIPLQESAAPHHDWNERITAECYNPNTRSRVIEPGGRIESVINNFAYLNFNIGPTLFSWLEHYHPETYRRILEADHKSREQHDGHGNAIAQVYNHIILPLANSRDALTQIRWGKREFRHRYGRQPESIWLSEAAINHETVNHLIQEGIKYVILSPTQAQRVRKIGERDWHDVSHNSIDTTQPYRIFQDPEVQGSTNPASHVHRWYTHLAPMSRRQLHIRDKLNSTYTNKYLRKCCQPYGIRQNRRIQKRHARRSYLDVFFYDGPLSAEISFQHLLRDAGNFVRRLHESSRKSSAPHVLIHVSTDGEIYGHHEPFADMCLAHAIHKEFSEHHIEVTNYGWYLEHHPPVMEVELKKGENQEGTAWSCSHGVGRWYRNCGCSIGNVPGWNQQWRTPLRKGFDVLRDLLASMFEYFLSDLLCSPWKARDHYITCLLDPSEHSVDTFLTQHQKCPLSEAEQILVLRLMEAQKYSMYTYTSCAWFFDDISGIEVIQNMRYAVRAIQLVDDLFPRFVLHHPDQQRRSELSNQGLEDIMLKEFQYAHSNVHGTGTAKDVYLKHAKPDMYTPERAANQFLLERVLERIFHSVSRTPYRSLPDSEEHRLYIYTLRATQWEISQHRLVSESHLENPIESLEQSLNGAQQHMLCSGVIDIRDTSTRQRWSMLFTVFLRRSDQPISYLRPLNAHHEWEQLCAFLAPYTAKGDSSPISQQEFETALQEQGFTAYGFDDLYEEDRARLFYNMVQQGVQRLERHLHGMYQESRQFLSGLTSLHVGIPPELRTAIEFSLSYRLHQETERLPVTDQDFYSPTYLSAELEELLKLSNIHHIKLDKTLLQQRLSEALRAYITVLATLLPHSFHQRDVKEPQQSDAQVLYIVKETLEFLKNTNELGLHLETTESQNRAFEIFGDNILPIISRWGKKQKSGNEGTVKKTTIELIEAYITLLEQLNFSVTPYKDMMAAHMNMH</sequence>
<organism evidence="5 6">
    <name type="scientific">candidate division KSB3 bacterium</name>
    <dbReference type="NCBI Taxonomy" id="2044937"/>
    <lineage>
        <taxon>Bacteria</taxon>
        <taxon>candidate division KSB3</taxon>
    </lineage>
</organism>
<dbReference type="InterPro" id="IPR021923">
    <property type="entry name" value="DUF3536"/>
</dbReference>
<reference evidence="5 6" key="1">
    <citation type="submission" date="2017-10" db="EMBL/GenBank/DDBJ databases">
        <title>Novel microbial diversity and functional potential in the marine mammal oral microbiome.</title>
        <authorList>
            <person name="Dudek N.K."/>
            <person name="Sun C.L."/>
            <person name="Burstein D."/>
            <person name="Kantor R.S."/>
            <person name="Aliaga Goltsman D.S."/>
            <person name="Bik E.M."/>
            <person name="Thomas B.C."/>
            <person name="Banfield J.F."/>
            <person name="Relman D.A."/>
        </authorList>
    </citation>
    <scope>NUCLEOTIDE SEQUENCE [LARGE SCALE GENOMIC DNA]</scope>
    <source>
        <strain evidence="5">DOLJORAL78_47_16</strain>
    </source>
</reference>
<dbReference type="CDD" id="cd10797">
    <property type="entry name" value="GH57N_APU_like_1"/>
    <property type="match status" value="1"/>
</dbReference>
<dbReference type="Gene3D" id="3.20.110.10">
    <property type="entry name" value="Glycoside hydrolase 38, N terminal domain"/>
    <property type="match status" value="1"/>
</dbReference>
<dbReference type="Proteomes" id="UP000230821">
    <property type="component" value="Unassembled WGS sequence"/>
</dbReference>
<evidence type="ECO:0000256" key="1">
    <source>
        <dbReference type="ARBA" id="ARBA00006821"/>
    </source>
</evidence>
<dbReference type="PANTHER" id="PTHR36306">
    <property type="entry name" value="ALPHA-AMYLASE-RELATED-RELATED"/>
    <property type="match status" value="1"/>
</dbReference>